<organism evidence="1 2">
    <name type="scientific">Mycolicibacterium sarraceniae</name>
    <dbReference type="NCBI Taxonomy" id="1534348"/>
    <lineage>
        <taxon>Bacteria</taxon>
        <taxon>Bacillati</taxon>
        <taxon>Actinomycetota</taxon>
        <taxon>Actinomycetes</taxon>
        <taxon>Mycobacteriales</taxon>
        <taxon>Mycobacteriaceae</taxon>
        <taxon>Mycolicibacterium</taxon>
    </lineage>
</organism>
<accession>A0A7I7SVA8</accession>
<dbReference type="KEGG" id="msar:MSAR_40900"/>
<evidence type="ECO:0000313" key="1">
    <source>
        <dbReference type="EMBL" id="BBY60954.1"/>
    </source>
</evidence>
<reference evidence="1 2" key="1">
    <citation type="journal article" date="2019" name="Emerg. Microbes Infect.">
        <title>Comprehensive subspecies identification of 175 nontuberculous mycobacteria species based on 7547 genomic profiles.</title>
        <authorList>
            <person name="Matsumoto Y."/>
            <person name="Kinjo T."/>
            <person name="Motooka D."/>
            <person name="Nabeya D."/>
            <person name="Jung N."/>
            <person name="Uechi K."/>
            <person name="Horii T."/>
            <person name="Iida T."/>
            <person name="Fujita J."/>
            <person name="Nakamura S."/>
        </authorList>
    </citation>
    <scope>NUCLEOTIDE SEQUENCE [LARGE SCALE GENOMIC DNA]</scope>
    <source>
        <strain evidence="1 2">JCM 30395</strain>
    </source>
</reference>
<protein>
    <submittedName>
        <fullName evidence="1">Uncharacterized protein</fullName>
    </submittedName>
</protein>
<proteinExistence type="predicted"/>
<keyword evidence="2" id="KW-1185">Reference proteome</keyword>
<name>A0A7I7SVA8_9MYCO</name>
<gene>
    <name evidence="1" type="ORF">MSAR_40900</name>
</gene>
<dbReference type="EMBL" id="AP022595">
    <property type="protein sequence ID" value="BBY60954.1"/>
    <property type="molecule type" value="Genomic_DNA"/>
</dbReference>
<sequence length="49" mass="5150">MLELLADEEEPEVAAGSAWARPEPLMSAAPNPTVNAEFATHVGTAWAPC</sequence>
<evidence type="ECO:0000313" key="2">
    <source>
        <dbReference type="Proteomes" id="UP000466445"/>
    </source>
</evidence>
<dbReference type="Proteomes" id="UP000466445">
    <property type="component" value="Chromosome"/>
</dbReference>
<dbReference type="AlphaFoldDB" id="A0A7I7SVA8"/>